<keyword evidence="3 5" id="KW-0456">Lyase</keyword>
<comment type="subunit">
    <text evidence="1">Homodimer.</text>
</comment>
<dbReference type="InterPro" id="IPR007247">
    <property type="entry name" value="Ureidogly_lyase"/>
</dbReference>
<dbReference type="SUPFAM" id="SSF51182">
    <property type="entry name" value="RmlC-like cupins"/>
    <property type="match status" value="1"/>
</dbReference>
<protein>
    <submittedName>
        <fullName evidence="5">Ureidoglycolate lyase</fullName>
    </submittedName>
</protein>
<dbReference type="GO" id="GO:0000256">
    <property type="term" value="P:allantoin catabolic process"/>
    <property type="evidence" value="ECO:0007669"/>
    <property type="project" value="InterPro"/>
</dbReference>
<comment type="catalytic activity">
    <reaction evidence="4">
        <text>(S)-ureidoglycolate = urea + glyoxylate</text>
        <dbReference type="Rhea" id="RHEA:11304"/>
        <dbReference type="ChEBI" id="CHEBI:16199"/>
        <dbReference type="ChEBI" id="CHEBI:36655"/>
        <dbReference type="ChEBI" id="CHEBI:57296"/>
        <dbReference type="EC" id="4.3.2.3"/>
    </reaction>
</comment>
<evidence type="ECO:0000256" key="2">
    <source>
        <dbReference type="ARBA" id="ARBA00022631"/>
    </source>
</evidence>
<organism evidence="5 6">
    <name type="scientific">Fulvivirga marina</name>
    <dbReference type="NCBI Taxonomy" id="2494733"/>
    <lineage>
        <taxon>Bacteria</taxon>
        <taxon>Pseudomonadati</taxon>
        <taxon>Bacteroidota</taxon>
        <taxon>Cytophagia</taxon>
        <taxon>Cytophagales</taxon>
        <taxon>Fulvivirgaceae</taxon>
        <taxon>Fulvivirga</taxon>
    </lineage>
</organism>
<dbReference type="Proteomes" id="UP000614216">
    <property type="component" value="Unassembled WGS sequence"/>
</dbReference>
<evidence type="ECO:0000313" key="6">
    <source>
        <dbReference type="Proteomes" id="UP000614216"/>
    </source>
</evidence>
<dbReference type="GO" id="GO:0004848">
    <property type="term" value="F:ureidoglycolate hydrolase activity"/>
    <property type="evidence" value="ECO:0007669"/>
    <property type="project" value="InterPro"/>
</dbReference>
<dbReference type="GO" id="GO:0050385">
    <property type="term" value="F:ureidoglycolate lyase activity"/>
    <property type="evidence" value="ECO:0007669"/>
    <property type="project" value="UniProtKB-EC"/>
</dbReference>
<dbReference type="AlphaFoldDB" id="A0A937KDJ9"/>
<dbReference type="GO" id="GO:0006144">
    <property type="term" value="P:purine nucleobase metabolic process"/>
    <property type="evidence" value="ECO:0007669"/>
    <property type="project" value="UniProtKB-KW"/>
</dbReference>
<proteinExistence type="predicted"/>
<reference evidence="5" key="1">
    <citation type="submission" date="2021-01" db="EMBL/GenBank/DDBJ databases">
        <title>Fulvivirga kasyanovii gen. nov., sp nov., a novel member of the phylum Bacteroidetes isolated from seawater in a mussel farm.</title>
        <authorList>
            <person name="Zhao L.-H."/>
            <person name="Wang Z.-J."/>
        </authorList>
    </citation>
    <scope>NUCLEOTIDE SEQUENCE</scope>
    <source>
        <strain evidence="5">29W222</strain>
    </source>
</reference>
<evidence type="ECO:0000256" key="1">
    <source>
        <dbReference type="ARBA" id="ARBA00011738"/>
    </source>
</evidence>
<keyword evidence="6" id="KW-1185">Reference proteome</keyword>
<dbReference type="Gene3D" id="2.60.120.480">
    <property type="entry name" value="Ureidoglycolate hydrolase"/>
    <property type="match status" value="1"/>
</dbReference>
<dbReference type="EMBL" id="JAEUGD010000064">
    <property type="protein sequence ID" value="MBL6448697.1"/>
    <property type="molecule type" value="Genomic_DNA"/>
</dbReference>
<evidence type="ECO:0000256" key="4">
    <source>
        <dbReference type="ARBA" id="ARBA00047684"/>
    </source>
</evidence>
<dbReference type="InterPro" id="IPR024060">
    <property type="entry name" value="Ureidoglycolate_lyase_dom_sf"/>
</dbReference>
<dbReference type="RefSeq" id="WP_202858229.1">
    <property type="nucleotide sequence ID" value="NZ_JAEUGD010000064.1"/>
</dbReference>
<dbReference type="InterPro" id="IPR011051">
    <property type="entry name" value="RmlC_Cupin_sf"/>
</dbReference>
<keyword evidence="2" id="KW-0659">Purine metabolism</keyword>
<evidence type="ECO:0000256" key="3">
    <source>
        <dbReference type="ARBA" id="ARBA00023239"/>
    </source>
</evidence>
<sequence>MLNYPQPIISSKLFWQETPIEIATDKNIAPFGVLVDDYQEYKEKPDSSGSVFNFWWKGNSIYSEDESKNDRTLLGWSVVPEETEGADLNRAQALLWNACQYPDAGQLYYPLRGEDYIIVLAESHSDIKPNHFRSFHITGGKGIYIHPGIWQEGIIPLNERASFYIQRDTENQKCINFTEDMGSFLVIPLKTVRS</sequence>
<dbReference type="Pfam" id="PF04115">
    <property type="entry name" value="Ureidogly_lyase"/>
    <property type="match status" value="1"/>
</dbReference>
<name>A0A937KDJ9_9BACT</name>
<accession>A0A937KDJ9</accession>
<gene>
    <name evidence="5" type="ORF">JMN32_20460</name>
</gene>
<evidence type="ECO:0000313" key="5">
    <source>
        <dbReference type="EMBL" id="MBL6448697.1"/>
    </source>
</evidence>
<comment type="caution">
    <text evidence="5">The sequence shown here is derived from an EMBL/GenBank/DDBJ whole genome shotgun (WGS) entry which is preliminary data.</text>
</comment>